<dbReference type="AlphaFoldDB" id="A0A087SZX0"/>
<name>A0A087SZX0_STEMI</name>
<dbReference type="Proteomes" id="UP000054359">
    <property type="component" value="Unassembled WGS sequence"/>
</dbReference>
<evidence type="ECO:0000313" key="1">
    <source>
        <dbReference type="EMBL" id="KFM58409.1"/>
    </source>
</evidence>
<accession>A0A087SZX0</accession>
<dbReference type="EMBL" id="KK112725">
    <property type="protein sequence ID" value="KFM58409.1"/>
    <property type="molecule type" value="Genomic_DNA"/>
</dbReference>
<feature type="non-terminal residue" evidence="1">
    <location>
        <position position="60"/>
    </location>
</feature>
<organism evidence="1 2">
    <name type="scientific">Stegodyphus mimosarum</name>
    <name type="common">African social velvet spider</name>
    <dbReference type="NCBI Taxonomy" id="407821"/>
    <lineage>
        <taxon>Eukaryota</taxon>
        <taxon>Metazoa</taxon>
        <taxon>Ecdysozoa</taxon>
        <taxon>Arthropoda</taxon>
        <taxon>Chelicerata</taxon>
        <taxon>Arachnida</taxon>
        <taxon>Araneae</taxon>
        <taxon>Araneomorphae</taxon>
        <taxon>Entelegynae</taxon>
        <taxon>Eresoidea</taxon>
        <taxon>Eresidae</taxon>
        <taxon>Stegodyphus</taxon>
    </lineage>
</organism>
<proteinExistence type="predicted"/>
<evidence type="ECO:0000313" key="2">
    <source>
        <dbReference type="Proteomes" id="UP000054359"/>
    </source>
</evidence>
<reference evidence="1 2" key="1">
    <citation type="submission" date="2013-11" db="EMBL/GenBank/DDBJ databases">
        <title>Genome sequencing of Stegodyphus mimosarum.</title>
        <authorList>
            <person name="Bechsgaard J."/>
        </authorList>
    </citation>
    <scope>NUCLEOTIDE SEQUENCE [LARGE SCALE GENOMIC DNA]</scope>
</reference>
<protein>
    <submittedName>
        <fullName evidence="1">Uncharacterized protein</fullName>
    </submittedName>
</protein>
<sequence length="60" mass="7264">MCICIVVWELLHNFMGTQERQYVTTYCLMFPYHGKSLYKNHKITPKLFYYLKSACMEMLC</sequence>
<gene>
    <name evidence="1" type="ORF">X975_16455</name>
</gene>
<keyword evidence="2" id="KW-1185">Reference proteome</keyword>